<feature type="transmembrane region" description="Helical" evidence="1">
    <location>
        <begin position="199"/>
        <end position="217"/>
    </location>
</feature>
<comment type="caution">
    <text evidence="2">The sequence shown here is derived from an EMBL/GenBank/DDBJ whole genome shotgun (WGS) entry which is preliminary data.</text>
</comment>
<evidence type="ECO:0000313" key="3">
    <source>
        <dbReference type="Proteomes" id="UP000216151"/>
    </source>
</evidence>
<evidence type="ECO:0000256" key="1">
    <source>
        <dbReference type="SAM" id="Phobius"/>
    </source>
</evidence>
<name>A0A269XUE4_9PROT</name>
<keyword evidence="1" id="KW-0472">Membrane</keyword>
<evidence type="ECO:0008006" key="4">
    <source>
        <dbReference type="Google" id="ProtNLM"/>
    </source>
</evidence>
<accession>A0A269XUE4</accession>
<feature type="transmembrane region" description="Helical" evidence="1">
    <location>
        <begin position="176"/>
        <end position="194"/>
    </location>
</feature>
<organism evidence="2 3">
    <name type="scientific">Acetobacter fabarum</name>
    <dbReference type="NCBI Taxonomy" id="483199"/>
    <lineage>
        <taxon>Bacteria</taxon>
        <taxon>Pseudomonadati</taxon>
        <taxon>Pseudomonadota</taxon>
        <taxon>Alphaproteobacteria</taxon>
        <taxon>Acetobacterales</taxon>
        <taxon>Acetobacteraceae</taxon>
        <taxon>Acetobacter</taxon>
    </lineage>
</organism>
<feature type="transmembrane region" description="Helical" evidence="1">
    <location>
        <begin position="35"/>
        <end position="64"/>
    </location>
</feature>
<evidence type="ECO:0000313" key="2">
    <source>
        <dbReference type="EMBL" id="PAK76898.1"/>
    </source>
</evidence>
<feature type="transmembrane region" description="Helical" evidence="1">
    <location>
        <begin position="76"/>
        <end position="101"/>
    </location>
</feature>
<sequence length="271" mass="31560">MQASGLIINNIILFFIPYFLIKYNEIRKCNLDNTVIIFLSFFSIFCLWDRIQYTECVYGILLLISLYNFYKKNMPALMASIFLLSFCRPTGFVVGLILSFFLMKEAGFKNIIAKKYDFMSYALVALVGFSAIGLYSLYLYHLMGDGLAFSHAQIAWERKFRIPVVVAWNYLKHLHGIHLFVSFLIDIVIIWYAYKRKYCVEATILLFTFLISSSTSLMSIHRYIWGCPLTIIVVADFLKQQKFRHSLVYGACVVSFVLSSIIWFMGLKYLF</sequence>
<reference evidence="2 3" key="1">
    <citation type="submission" date="2017-04" db="EMBL/GenBank/DDBJ databases">
        <title>Kefir bacterial isolates.</title>
        <authorList>
            <person name="Kim Y."/>
            <person name="Blasche S."/>
            <person name="Patil K.R."/>
        </authorList>
    </citation>
    <scope>NUCLEOTIDE SEQUENCE [LARGE SCALE GENOMIC DNA]</scope>
    <source>
        <strain evidence="2 3">KR</strain>
    </source>
</reference>
<keyword evidence="3" id="KW-1185">Reference proteome</keyword>
<dbReference type="Proteomes" id="UP000216151">
    <property type="component" value="Unassembled WGS sequence"/>
</dbReference>
<keyword evidence="1" id="KW-1133">Transmembrane helix</keyword>
<keyword evidence="1" id="KW-0812">Transmembrane</keyword>
<dbReference type="AlphaFoldDB" id="A0A269XUE4"/>
<feature type="transmembrane region" description="Helical" evidence="1">
    <location>
        <begin position="121"/>
        <end position="140"/>
    </location>
</feature>
<gene>
    <name evidence="2" type="ORF">B8X00_12635</name>
</gene>
<protein>
    <recommendedName>
        <fullName evidence="4">Glycosyltransferase RgtA/B/C/D-like domain-containing protein</fullName>
    </recommendedName>
</protein>
<feature type="transmembrane region" description="Helical" evidence="1">
    <location>
        <begin position="6"/>
        <end position="23"/>
    </location>
</feature>
<feature type="transmembrane region" description="Helical" evidence="1">
    <location>
        <begin position="246"/>
        <end position="266"/>
    </location>
</feature>
<proteinExistence type="predicted"/>
<dbReference type="EMBL" id="NCXK01000037">
    <property type="protein sequence ID" value="PAK76898.1"/>
    <property type="molecule type" value="Genomic_DNA"/>
</dbReference>